<evidence type="ECO:0000313" key="1">
    <source>
        <dbReference type="EMBL" id="MBP0902232.1"/>
    </source>
</evidence>
<gene>
    <name evidence="1" type="ORF">J8H85_00200</name>
</gene>
<keyword evidence="2" id="KW-1185">Reference proteome</keyword>
<accession>A0ABS4BQ61</accession>
<name>A0ABS4BQ61_9FLAO</name>
<reference evidence="1 2" key="1">
    <citation type="submission" date="2021-04" db="EMBL/GenBank/DDBJ databases">
        <title>Mariniflexile gromovii gen. nov., sp. nov., a gliding bacterium isolated from the sea urchin Strongylocentrotus intermedius.</title>
        <authorList>
            <person name="Ko S."/>
            <person name="Le V."/>
            <person name="Ahn C.-Y."/>
            <person name="Oh H.-M."/>
        </authorList>
    </citation>
    <scope>NUCLEOTIDE SEQUENCE [LARGE SCALE GENOMIC DNA]</scope>
    <source>
        <strain evidence="1 2">KCTC 12570</strain>
    </source>
</reference>
<protein>
    <recommendedName>
        <fullName evidence="3">Type I restriction enzyme M protein</fullName>
    </recommendedName>
</protein>
<evidence type="ECO:0000313" key="2">
    <source>
        <dbReference type="Proteomes" id="UP000670776"/>
    </source>
</evidence>
<dbReference type="RefSeq" id="WP_209651492.1">
    <property type="nucleotide sequence ID" value="NZ_JAGJCB010000001.1"/>
</dbReference>
<evidence type="ECO:0008006" key="3">
    <source>
        <dbReference type="Google" id="ProtNLM"/>
    </source>
</evidence>
<dbReference type="EMBL" id="JAGJCB010000001">
    <property type="protein sequence ID" value="MBP0902232.1"/>
    <property type="molecule type" value="Genomic_DNA"/>
</dbReference>
<sequence length="110" mass="12960">MQKNIQIDFRKFNELNFQKDNINDYSTKLENRSELNFSDFIKELNKAIKTAGATPLTKKDEFEWLELFEDNKKKAQALQTQITQTEKAIDKMVYDLYGLTDEEIAKVEQS</sequence>
<organism evidence="1 2">
    <name type="scientific">Mariniflexile gromovii</name>
    <dbReference type="NCBI Taxonomy" id="362523"/>
    <lineage>
        <taxon>Bacteria</taxon>
        <taxon>Pseudomonadati</taxon>
        <taxon>Bacteroidota</taxon>
        <taxon>Flavobacteriia</taxon>
        <taxon>Flavobacteriales</taxon>
        <taxon>Flavobacteriaceae</taxon>
        <taxon>Mariniflexile</taxon>
    </lineage>
</organism>
<dbReference type="Proteomes" id="UP000670776">
    <property type="component" value="Unassembled WGS sequence"/>
</dbReference>
<proteinExistence type="predicted"/>
<comment type="caution">
    <text evidence="1">The sequence shown here is derived from an EMBL/GenBank/DDBJ whole genome shotgun (WGS) entry which is preliminary data.</text>
</comment>